<reference evidence="3" key="1">
    <citation type="submission" date="2022-06" db="EMBL/GenBank/DDBJ databases">
        <title>Aquibacillus sp. a new bacterium isolated from soil saline samples.</title>
        <authorList>
            <person name="Galisteo C."/>
            <person name="De La Haba R."/>
            <person name="Sanchez-Porro C."/>
            <person name="Ventosa A."/>
        </authorList>
    </citation>
    <scope>NUCLEOTIDE SEQUENCE</scope>
    <source>
        <strain evidence="3">3ASR75-54</strain>
    </source>
</reference>
<evidence type="ECO:0000313" key="4">
    <source>
        <dbReference type="Proteomes" id="UP001145069"/>
    </source>
</evidence>
<dbReference type="InterPro" id="IPR011042">
    <property type="entry name" value="6-blade_b-propeller_TolB-like"/>
</dbReference>
<evidence type="ECO:0000313" key="3">
    <source>
        <dbReference type="EMBL" id="MDC3415950.1"/>
    </source>
</evidence>
<protein>
    <submittedName>
        <fullName evidence="3">S-layer homology domain-containing protein</fullName>
    </submittedName>
</protein>
<dbReference type="EMBL" id="JAMQKC010000002">
    <property type="protein sequence ID" value="MDC3415950.1"/>
    <property type="molecule type" value="Genomic_DNA"/>
</dbReference>
<evidence type="ECO:0000256" key="1">
    <source>
        <dbReference type="ARBA" id="ARBA00022729"/>
    </source>
</evidence>
<keyword evidence="4" id="KW-1185">Reference proteome</keyword>
<feature type="domain" description="SLH" evidence="2">
    <location>
        <begin position="84"/>
        <end position="147"/>
    </location>
</feature>
<feature type="domain" description="SLH" evidence="2">
    <location>
        <begin position="23"/>
        <end position="83"/>
    </location>
</feature>
<dbReference type="Gene3D" id="2.120.10.30">
    <property type="entry name" value="TolB, C-terminal domain"/>
    <property type="match status" value="1"/>
</dbReference>
<dbReference type="PROSITE" id="PS51272">
    <property type="entry name" value="SLH"/>
    <property type="match status" value="3"/>
</dbReference>
<sequence>MNRNLVSLLFTIGMIAFLSLLPKTVNANSFNDVDLYEAEINFLATSQVIKGYPDGSFKPNNPVTRLQAVQMILNEMGVDITNTTNPGFSDMKPGDYGYEEVAKAVELGFIRGKPDGSFDPFTPLTRGQMAVILVNAYQLDGEYGGEFDDIPADDPKREYVQKLAANNITNGYGNNTFKLSANISRAHFAVFMAKLLDDSFKTPVVGNYHGNISNGANFAVKGDWTFYGDVGIWKYNRDQSDIIRLADDQSSNVIFLNVVRNQLYYVNAADNFSIYRMKTDGSNKERIVKGQAYELQLYNDWLYYYSRDDQAIYKAKMDGTDTRLLVDGNGSDLTFIVDAGKIYFSDKNGIYQLDLDGKNKKQLIDGVDALSLIHADQSIFYLNESDGRTIYRVNDDGTGNEQVIATPAQSYNYLNGVIYYADYQDGTMFKYFLSTSKETQLSDQNYRVFPMILDNLIYHFGYNESDETYQWYTMDLNGESYQQIPITIDFE</sequence>
<accession>A0A9X3WD96</accession>
<dbReference type="InterPro" id="IPR032485">
    <property type="entry name" value="LRP1-like_beta_prop"/>
</dbReference>
<keyword evidence="1" id="KW-0732">Signal</keyword>
<proteinExistence type="predicted"/>
<name>A0A9X3WD96_9BACI</name>
<evidence type="ECO:0000259" key="2">
    <source>
        <dbReference type="PROSITE" id="PS51272"/>
    </source>
</evidence>
<dbReference type="InterPro" id="IPR001119">
    <property type="entry name" value="SLH_dom"/>
</dbReference>
<dbReference type="PANTHER" id="PTHR43308">
    <property type="entry name" value="OUTER MEMBRANE PROTEIN ALPHA-RELATED"/>
    <property type="match status" value="1"/>
</dbReference>
<dbReference type="AlphaFoldDB" id="A0A9X3WD96"/>
<feature type="domain" description="SLH" evidence="2">
    <location>
        <begin position="148"/>
        <end position="206"/>
    </location>
</feature>
<dbReference type="SUPFAM" id="SSF69304">
    <property type="entry name" value="Tricorn protease N-terminal domain"/>
    <property type="match status" value="1"/>
</dbReference>
<dbReference type="Pfam" id="PF16472">
    <property type="entry name" value="DUF5050"/>
    <property type="match status" value="1"/>
</dbReference>
<dbReference type="Pfam" id="PF00395">
    <property type="entry name" value="SLH"/>
    <property type="match status" value="3"/>
</dbReference>
<organism evidence="3 4">
    <name type="scientific">Aquibacillus salsiterrae</name>
    <dbReference type="NCBI Taxonomy" id="2950439"/>
    <lineage>
        <taxon>Bacteria</taxon>
        <taxon>Bacillati</taxon>
        <taxon>Bacillota</taxon>
        <taxon>Bacilli</taxon>
        <taxon>Bacillales</taxon>
        <taxon>Bacillaceae</taxon>
        <taxon>Aquibacillus</taxon>
    </lineage>
</organism>
<dbReference type="PANTHER" id="PTHR43308:SF5">
    <property type="entry name" value="S-LAYER PROTEIN _ PEPTIDOGLYCAN ENDO-BETA-N-ACETYLGLUCOSAMINIDASE"/>
    <property type="match status" value="1"/>
</dbReference>
<comment type="caution">
    <text evidence="3">The sequence shown here is derived from an EMBL/GenBank/DDBJ whole genome shotgun (WGS) entry which is preliminary data.</text>
</comment>
<dbReference type="Proteomes" id="UP001145069">
    <property type="component" value="Unassembled WGS sequence"/>
</dbReference>
<gene>
    <name evidence="3" type="ORF">NC799_03375</name>
</gene>
<dbReference type="RefSeq" id="WP_272444925.1">
    <property type="nucleotide sequence ID" value="NZ_JAMQKC010000002.1"/>
</dbReference>
<dbReference type="InterPro" id="IPR051465">
    <property type="entry name" value="Cell_Envelope_Struct_Comp"/>
</dbReference>